<name>A0A291MY06_SPHYA</name>
<organism evidence="5 6">
    <name type="scientific">Sphingobium yanoikuyae</name>
    <name type="common">Sphingomonas yanoikuyae</name>
    <dbReference type="NCBI Taxonomy" id="13690"/>
    <lineage>
        <taxon>Bacteria</taxon>
        <taxon>Pseudomonadati</taxon>
        <taxon>Pseudomonadota</taxon>
        <taxon>Alphaproteobacteria</taxon>
        <taxon>Sphingomonadales</taxon>
        <taxon>Sphingomonadaceae</taxon>
        <taxon>Sphingobium</taxon>
    </lineage>
</organism>
<dbReference type="InterPro" id="IPR000595">
    <property type="entry name" value="cNMP-bd_dom"/>
</dbReference>
<dbReference type="KEGG" id="sya:A6768_08190"/>
<dbReference type="Gene3D" id="2.60.120.10">
    <property type="entry name" value="Jelly Rolls"/>
    <property type="match status" value="1"/>
</dbReference>
<evidence type="ECO:0000256" key="3">
    <source>
        <dbReference type="ARBA" id="ARBA00023002"/>
    </source>
</evidence>
<evidence type="ECO:0000256" key="2">
    <source>
        <dbReference type="ARBA" id="ARBA00022630"/>
    </source>
</evidence>
<dbReference type="PRINTS" id="PR00368">
    <property type="entry name" value="FADPNR"/>
</dbReference>
<dbReference type="InterPro" id="IPR018490">
    <property type="entry name" value="cNMP-bd_dom_sf"/>
</dbReference>
<dbReference type="AlphaFoldDB" id="A0A291MY06"/>
<protein>
    <recommendedName>
        <fullName evidence="1">Thioredoxin reductase</fullName>
    </recommendedName>
</protein>
<keyword evidence="3" id="KW-0560">Oxidoreductase</keyword>
<evidence type="ECO:0000259" key="4">
    <source>
        <dbReference type="PROSITE" id="PS50042"/>
    </source>
</evidence>
<dbReference type="Pfam" id="PF00027">
    <property type="entry name" value="cNMP_binding"/>
    <property type="match status" value="1"/>
</dbReference>
<accession>A0A291MY06</accession>
<dbReference type="CDD" id="cd00038">
    <property type="entry name" value="CAP_ED"/>
    <property type="match status" value="1"/>
</dbReference>
<dbReference type="PROSITE" id="PS50042">
    <property type="entry name" value="CNMP_BINDING_3"/>
    <property type="match status" value="1"/>
</dbReference>
<keyword evidence="2" id="KW-0285">Flavoprotein</keyword>
<dbReference type="EMBL" id="CP023741">
    <property type="protein sequence ID" value="ATI79987.1"/>
    <property type="molecule type" value="Genomic_DNA"/>
</dbReference>
<evidence type="ECO:0000313" key="5">
    <source>
        <dbReference type="EMBL" id="ATI79987.1"/>
    </source>
</evidence>
<dbReference type="InterPro" id="IPR036188">
    <property type="entry name" value="FAD/NAD-bd_sf"/>
</dbReference>
<dbReference type="InterPro" id="IPR023753">
    <property type="entry name" value="FAD/NAD-binding_dom"/>
</dbReference>
<proteinExistence type="predicted"/>
<gene>
    <name evidence="5" type="ORF">A6768_08190</name>
</gene>
<dbReference type="Gene3D" id="3.50.50.60">
    <property type="entry name" value="FAD/NAD(P)-binding domain"/>
    <property type="match status" value="2"/>
</dbReference>
<dbReference type="SMART" id="SM00100">
    <property type="entry name" value="cNMP"/>
    <property type="match status" value="1"/>
</dbReference>
<dbReference type="GeneID" id="57776812"/>
<dbReference type="PANTHER" id="PTHR48105">
    <property type="entry name" value="THIOREDOXIN REDUCTASE 1-RELATED-RELATED"/>
    <property type="match status" value="1"/>
</dbReference>
<dbReference type="GO" id="GO:0016491">
    <property type="term" value="F:oxidoreductase activity"/>
    <property type="evidence" value="ECO:0007669"/>
    <property type="project" value="UniProtKB-KW"/>
</dbReference>
<dbReference type="PRINTS" id="PR00469">
    <property type="entry name" value="PNDRDTASEII"/>
</dbReference>
<evidence type="ECO:0000256" key="1">
    <source>
        <dbReference type="ARBA" id="ARBA00018719"/>
    </source>
</evidence>
<dbReference type="Pfam" id="PF07992">
    <property type="entry name" value="Pyr_redox_2"/>
    <property type="match status" value="1"/>
</dbReference>
<dbReference type="Proteomes" id="UP000219422">
    <property type="component" value="Chromosome"/>
</dbReference>
<dbReference type="SUPFAM" id="SSF51905">
    <property type="entry name" value="FAD/NAD(P)-binding domain"/>
    <property type="match status" value="1"/>
</dbReference>
<dbReference type="RefSeq" id="WP_097383239.1">
    <property type="nucleotide sequence ID" value="NZ_CP023741.1"/>
</dbReference>
<evidence type="ECO:0000313" key="6">
    <source>
        <dbReference type="Proteomes" id="UP000219422"/>
    </source>
</evidence>
<sequence length="541" mass="58054">METIGRDLQEMQRTPLMASHVKALREAGTIREYPAGVFLARPGEPADRFIYVLDGEIEVVNPLTEERHLPSTLGPTQFMGEIAFLDGGNWTMLLRTSRPTTVIEMDRAEMLRLMAHIPEMSDIIITVFAARRRRQLDTRDSVLILIGADDDRKIARIENFASRNRIPFASLPAGSDEAIHAARSCAIEASGPMVIFGRTVVEDPTPEVVARLLGLGRDLVDDEVFDVVIIGGGPAGVAAAVYAGAEGLSALVVEDTAVGGQAGMSSRIENYMGFPTGISGADLVWRGEVQAMKFGTRFVVPRRASVLERLDDGDYCATFDNGQRVRARAVVVATGVQYRRLPIQGLAQLEGAGVYYAATENEARNCHDGDVVVIGGGNSAGQAAMYLSRSARHVTLLVRGRSLAASMSSYLSSRLEADPAITIEYGAEVVALEGDERLQRVTVRNAEDGSERSVNACSLFIMVGAAPNTDWLSGLVQLDDKGFIVTGEAANGASSFTTSCAGIFAVGDVRARSVKRVASSVGEGSVVISQVWDYLNPNIGR</sequence>
<dbReference type="InterPro" id="IPR050097">
    <property type="entry name" value="Ferredoxin-NADP_redctase_2"/>
</dbReference>
<dbReference type="InterPro" id="IPR014710">
    <property type="entry name" value="RmlC-like_jellyroll"/>
</dbReference>
<feature type="domain" description="Cyclic nucleotide-binding" evidence="4">
    <location>
        <begin position="31"/>
        <end position="131"/>
    </location>
</feature>
<reference evidence="5 6" key="1">
    <citation type="submission" date="2017-10" db="EMBL/GenBank/DDBJ databases">
        <title>Sphingobium yanoikuyae S72.</title>
        <authorList>
            <person name="Sanchez E."/>
            <person name="Bustos P."/>
            <person name="Mendoza P."/>
            <person name="Guo X."/>
            <person name="Mendoza A."/>
        </authorList>
    </citation>
    <scope>NUCLEOTIDE SEQUENCE [LARGE SCALE GENOMIC DNA]</scope>
    <source>
        <strain evidence="5 6">S72</strain>
    </source>
</reference>
<dbReference type="SUPFAM" id="SSF51206">
    <property type="entry name" value="cAMP-binding domain-like"/>
    <property type="match status" value="1"/>
</dbReference>